<sequence>MAVAPAKPGPRAPQRWPDVPMRARTRRRIAVAVPLVLALAAGVYAVRWAYADREANEPVEALRAFLEASRTGDVEAALAMTTGEPHGETDLLVPEATSDDWEILDLGLQTWSPYDQGADVWATVKGPNDTELTTEFSLTAVGDDWKVEDPFTTLTVQTVPVPYVDVNGFSVPLTGDPYDSHDFALLPGVYQLYENPPEFFAYEAAPMLALGDFLIDADGAEPPFLRAAFEGFTAVEGSEPELNERLAAYLDACMADPEGPEVFGCPFDLQEGDIDEGGFTLGDTRWEILEYPQATASAFAGAVHTEPFGLELLTRKEGRARVTAADTDSGEEIVLECTIHTTGLYLVYDDTGEYAIGPNQDPDPATDPYPTTWQGGYEPGCEPV</sequence>
<evidence type="ECO:0008006" key="4">
    <source>
        <dbReference type="Google" id="ProtNLM"/>
    </source>
</evidence>
<evidence type="ECO:0000313" key="2">
    <source>
        <dbReference type="EMBL" id="GLI40306.1"/>
    </source>
</evidence>
<dbReference type="Proteomes" id="UP001144313">
    <property type="component" value="Unassembled WGS sequence"/>
</dbReference>
<evidence type="ECO:0000256" key="1">
    <source>
        <dbReference type="SAM" id="MobiDB-lite"/>
    </source>
</evidence>
<reference evidence="2" key="1">
    <citation type="submission" date="2022-12" db="EMBL/GenBank/DDBJ databases">
        <title>Reference genome sequencing for broad-spectrum identification of bacterial and archaeal isolates by mass spectrometry.</title>
        <authorList>
            <person name="Sekiguchi Y."/>
            <person name="Tourlousse D.M."/>
        </authorList>
    </citation>
    <scope>NUCLEOTIDE SEQUENCE</scope>
    <source>
        <strain evidence="2">LLR39Z86</strain>
    </source>
</reference>
<accession>A0A9W6LF83</accession>
<feature type="region of interest" description="Disordered" evidence="1">
    <location>
        <begin position="356"/>
        <end position="384"/>
    </location>
</feature>
<protein>
    <recommendedName>
        <fullName evidence="4">DUF4878 domain-containing protein</fullName>
    </recommendedName>
</protein>
<dbReference type="RefSeq" id="WP_270116301.1">
    <property type="nucleotide sequence ID" value="NZ_BAAAOL010000009.1"/>
</dbReference>
<proteinExistence type="predicted"/>
<dbReference type="EMBL" id="BSDT01000001">
    <property type="protein sequence ID" value="GLI40306.1"/>
    <property type="molecule type" value="Genomic_DNA"/>
</dbReference>
<feature type="compositionally biased region" description="Low complexity" evidence="1">
    <location>
        <begin position="362"/>
        <end position="372"/>
    </location>
</feature>
<name>A0A9W6LF83_9ACTN</name>
<gene>
    <name evidence="2" type="ORF">GALLR39Z86_01560</name>
</gene>
<comment type="caution">
    <text evidence="2">The sequence shown here is derived from an EMBL/GenBank/DDBJ whole genome shotgun (WGS) entry which is preliminary data.</text>
</comment>
<keyword evidence="3" id="KW-1185">Reference proteome</keyword>
<evidence type="ECO:0000313" key="3">
    <source>
        <dbReference type="Proteomes" id="UP001144313"/>
    </source>
</evidence>
<organism evidence="2 3">
    <name type="scientific">Glycomyces algeriensis</name>
    <dbReference type="NCBI Taxonomy" id="256037"/>
    <lineage>
        <taxon>Bacteria</taxon>
        <taxon>Bacillati</taxon>
        <taxon>Actinomycetota</taxon>
        <taxon>Actinomycetes</taxon>
        <taxon>Glycomycetales</taxon>
        <taxon>Glycomycetaceae</taxon>
        <taxon>Glycomyces</taxon>
    </lineage>
</organism>
<dbReference type="AlphaFoldDB" id="A0A9W6LF83"/>